<proteinExistence type="predicted"/>
<gene>
    <name evidence="1" type="ORF">C5F46_14440</name>
</gene>
<dbReference type="AlphaFoldDB" id="A0A2T4JAH2"/>
<reference evidence="1 2" key="1">
    <citation type="submission" date="2018-03" db="EMBL/GenBank/DDBJ databases">
        <title>Rhodobacter veldkampii.</title>
        <authorList>
            <person name="Meyer T.E."/>
            <person name="Miller S."/>
            <person name="Lodha T."/>
            <person name="Gandham S."/>
            <person name="Chintalapati S."/>
            <person name="Chintalapati V.R."/>
        </authorList>
    </citation>
    <scope>NUCLEOTIDE SEQUENCE [LARGE SCALE GENOMIC DNA]</scope>
    <source>
        <strain evidence="1 2">DSM 11550</strain>
    </source>
</reference>
<name>A0A2T4JAH2_9RHOB</name>
<protein>
    <submittedName>
        <fullName evidence="1">Uncharacterized protein</fullName>
    </submittedName>
</protein>
<organism evidence="1 2">
    <name type="scientific">Phaeovulum veldkampii DSM 11550</name>
    <dbReference type="NCBI Taxonomy" id="1185920"/>
    <lineage>
        <taxon>Bacteria</taxon>
        <taxon>Pseudomonadati</taxon>
        <taxon>Pseudomonadota</taxon>
        <taxon>Alphaproteobacteria</taxon>
        <taxon>Rhodobacterales</taxon>
        <taxon>Paracoccaceae</taxon>
        <taxon>Phaeovulum</taxon>
    </lineage>
</organism>
<evidence type="ECO:0000313" key="2">
    <source>
        <dbReference type="Proteomes" id="UP000241899"/>
    </source>
</evidence>
<sequence length="323" mass="35383">FVMSGADEDAVVLDQRYRDLASMVGLPEDVLKALSDSLADAPDDMASTVAGICEWMFSWMDAHPGHLFRMIKPSTFENLFGKTYGDLASDEEKARYAVPKLKATLRQWMDGAPLKEFQQTISPNGASAEFSPDARKFVIRMIPDLAHVMGLPSRMMQIFTPGGSDPNTVEGAGPLLLAHVCVRRGLRDAEMAAFSMSGGALPRRATHRAFEGVRPHVAAAESGETLENLKERVRAGREGPQTGNRGVLEYWPGSVRQPTFVTARHRERRAGAANDRFPPLAKATQLRRVRPRAAPGGSAQKYECYLGSSRPQVVQPLPLNVVN</sequence>
<evidence type="ECO:0000313" key="1">
    <source>
        <dbReference type="EMBL" id="PTE14891.1"/>
    </source>
</evidence>
<keyword evidence="2" id="KW-1185">Reference proteome</keyword>
<accession>A0A2T4JAH2</accession>
<comment type="caution">
    <text evidence="1">The sequence shown here is derived from an EMBL/GenBank/DDBJ whole genome shotgun (WGS) entry which is preliminary data.</text>
</comment>
<dbReference type="EMBL" id="PZKF01000052">
    <property type="protein sequence ID" value="PTE14891.1"/>
    <property type="molecule type" value="Genomic_DNA"/>
</dbReference>
<dbReference type="Proteomes" id="UP000241899">
    <property type="component" value="Unassembled WGS sequence"/>
</dbReference>
<feature type="non-terminal residue" evidence="1">
    <location>
        <position position="1"/>
    </location>
</feature>